<feature type="compositionally biased region" description="Low complexity" evidence="3">
    <location>
        <begin position="39"/>
        <end position="78"/>
    </location>
</feature>
<feature type="chain" id="PRO_5022115469" evidence="4">
    <location>
        <begin position="24"/>
        <end position="391"/>
    </location>
</feature>
<evidence type="ECO:0000313" key="6">
    <source>
        <dbReference type="EMBL" id="TQE94670.1"/>
    </source>
</evidence>
<feature type="region of interest" description="Disordered" evidence="3">
    <location>
        <begin position="26"/>
        <end position="94"/>
    </location>
</feature>
<sequence length="391" mass="42466">MLVPVLFLAIALLMAGCGSRAAAMPRSTATPARSAQVQATPSPTSTRTPRPSATPTRTPRPTQTPTATAATAPADTPTHVADSPLPTPSLAAGSPLTATASTTATLPLTALLQLAVPQVATALASPVPGHPTPPTVVLLPTPTPTPLPSPTPPMEPTPDGVVRTVRVPILMYHYISVPPPGADIYRQDLSVKPEDFAAHLDAIQEAGYTTISLYDLIAHLTQGAPLPEKPVILTFDDGYRDNYENAFPRLRERGMIATFFVVTDFIDEQRPEYLTWDMAREMYAAGMSIESHGRNHISLKGKDDDYLVWQALGSLETIEYELGVRPRFVSYPAGDYDQRTIDIFRSANYWAGLTTIQGATHRSDNLFELRRVRVRGTTTPQELLRLLALDW</sequence>
<dbReference type="InParanoid" id="A0A540VD31"/>
<dbReference type="RefSeq" id="WP_141611062.1">
    <property type="nucleotide sequence ID" value="NZ_VIGC02000021.1"/>
</dbReference>
<dbReference type="FunCoup" id="A0A540VD31">
    <property type="interactions" value="52"/>
</dbReference>
<dbReference type="GO" id="GO:0016810">
    <property type="term" value="F:hydrolase activity, acting on carbon-nitrogen (but not peptide) bonds"/>
    <property type="evidence" value="ECO:0007669"/>
    <property type="project" value="InterPro"/>
</dbReference>
<evidence type="ECO:0000256" key="3">
    <source>
        <dbReference type="SAM" id="MobiDB-lite"/>
    </source>
</evidence>
<dbReference type="GO" id="GO:0005576">
    <property type="term" value="C:extracellular region"/>
    <property type="evidence" value="ECO:0007669"/>
    <property type="project" value="UniProtKB-SubCell"/>
</dbReference>
<dbReference type="InterPro" id="IPR002509">
    <property type="entry name" value="NODB_dom"/>
</dbReference>
<keyword evidence="7" id="KW-1185">Reference proteome</keyword>
<dbReference type="PANTHER" id="PTHR34216">
    <property type="match status" value="1"/>
</dbReference>
<dbReference type="Gene3D" id="3.20.20.370">
    <property type="entry name" value="Glycoside hydrolase/deacetylase"/>
    <property type="match status" value="1"/>
</dbReference>
<evidence type="ECO:0000259" key="5">
    <source>
        <dbReference type="PROSITE" id="PS51677"/>
    </source>
</evidence>
<dbReference type="PROSITE" id="PS51677">
    <property type="entry name" value="NODB"/>
    <property type="match status" value="1"/>
</dbReference>
<comment type="caution">
    <text evidence="6">The sequence shown here is derived from an EMBL/GenBank/DDBJ whole genome shotgun (WGS) entry which is preliminary data.</text>
</comment>
<dbReference type="InterPro" id="IPR011330">
    <property type="entry name" value="Glyco_hydro/deAcase_b/a-brl"/>
</dbReference>
<dbReference type="GO" id="GO:0005975">
    <property type="term" value="P:carbohydrate metabolic process"/>
    <property type="evidence" value="ECO:0007669"/>
    <property type="project" value="InterPro"/>
</dbReference>
<name>A0A540VD31_9CHLR</name>
<keyword evidence="2 4" id="KW-0732">Signal</keyword>
<comment type="subcellular location">
    <subcellularLocation>
        <location evidence="1">Secreted</location>
    </subcellularLocation>
</comment>
<dbReference type="Pfam" id="PF01522">
    <property type="entry name" value="Polysacc_deac_1"/>
    <property type="match status" value="1"/>
</dbReference>
<protein>
    <submittedName>
        <fullName evidence="6">Polysaccharide deacetylase family protein</fullName>
    </submittedName>
</protein>
<accession>A0A540VD31</accession>
<evidence type="ECO:0000313" key="7">
    <source>
        <dbReference type="Proteomes" id="UP000317371"/>
    </source>
</evidence>
<dbReference type="EMBL" id="VIGC01000021">
    <property type="protein sequence ID" value="TQE94670.1"/>
    <property type="molecule type" value="Genomic_DNA"/>
</dbReference>
<evidence type="ECO:0000256" key="2">
    <source>
        <dbReference type="ARBA" id="ARBA00022729"/>
    </source>
</evidence>
<dbReference type="PANTHER" id="PTHR34216:SF3">
    <property type="entry name" value="POLY-BETA-1,6-N-ACETYL-D-GLUCOSAMINE N-DEACETYLASE"/>
    <property type="match status" value="1"/>
</dbReference>
<proteinExistence type="predicted"/>
<evidence type="ECO:0000256" key="4">
    <source>
        <dbReference type="SAM" id="SignalP"/>
    </source>
</evidence>
<dbReference type="CDD" id="cd10918">
    <property type="entry name" value="CE4_NodB_like_5s_6s"/>
    <property type="match status" value="1"/>
</dbReference>
<dbReference type="SUPFAM" id="SSF88713">
    <property type="entry name" value="Glycoside hydrolase/deacetylase"/>
    <property type="match status" value="1"/>
</dbReference>
<dbReference type="InterPro" id="IPR051398">
    <property type="entry name" value="Polysacch_Deacetylase"/>
</dbReference>
<feature type="compositionally biased region" description="Polar residues" evidence="3">
    <location>
        <begin position="27"/>
        <end position="38"/>
    </location>
</feature>
<gene>
    <name evidence="6" type="ORF">FKZ61_15525</name>
</gene>
<dbReference type="AlphaFoldDB" id="A0A540VD31"/>
<dbReference type="Proteomes" id="UP000317371">
    <property type="component" value="Unassembled WGS sequence"/>
</dbReference>
<feature type="signal peptide" evidence="4">
    <location>
        <begin position="1"/>
        <end position="23"/>
    </location>
</feature>
<dbReference type="OrthoDB" id="9778320at2"/>
<organism evidence="6 7">
    <name type="scientific">Litorilinea aerophila</name>
    <dbReference type="NCBI Taxonomy" id="1204385"/>
    <lineage>
        <taxon>Bacteria</taxon>
        <taxon>Bacillati</taxon>
        <taxon>Chloroflexota</taxon>
        <taxon>Caldilineae</taxon>
        <taxon>Caldilineales</taxon>
        <taxon>Caldilineaceae</taxon>
        <taxon>Litorilinea</taxon>
    </lineage>
</organism>
<evidence type="ECO:0000256" key="1">
    <source>
        <dbReference type="ARBA" id="ARBA00004613"/>
    </source>
</evidence>
<feature type="domain" description="NodB homology" evidence="5">
    <location>
        <begin position="229"/>
        <end position="391"/>
    </location>
</feature>
<reference evidence="6 7" key="1">
    <citation type="submission" date="2019-06" db="EMBL/GenBank/DDBJ databases">
        <title>Genome sequence of Litorilinea aerophila BAA-2444.</title>
        <authorList>
            <person name="Maclea K.S."/>
            <person name="Maurais E.G."/>
            <person name="Iannazzi L.C."/>
        </authorList>
    </citation>
    <scope>NUCLEOTIDE SEQUENCE [LARGE SCALE GENOMIC DNA]</scope>
    <source>
        <strain evidence="6 7">ATCC BAA-2444</strain>
    </source>
</reference>